<dbReference type="AlphaFoldDB" id="N9TVB8"/>
<dbReference type="InterPro" id="IPR029044">
    <property type="entry name" value="Nucleotide-diphossugar_trans"/>
</dbReference>
<comment type="caution">
    <text evidence="2">The sequence shown here is derived from an EMBL/GenBank/DDBJ whole genome shotgun (WGS) entry which is preliminary data.</text>
</comment>
<dbReference type="Proteomes" id="UP000013220">
    <property type="component" value="Unassembled WGS sequence"/>
</dbReference>
<dbReference type="OrthoDB" id="387866at2"/>
<dbReference type="PATRIC" id="fig|1188235.3.peg.227"/>
<dbReference type="Gene3D" id="3.90.550.10">
    <property type="entry name" value="Spore Coat Polysaccharide Biosynthesis Protein SpsA, Chain A"/>
    <property type="match status" value="1"/>
</dbReference>
<proteinExistence type="predicted"/>
<dbReference type="eggNOG" id="COG0463">
    <property type="taxonomic scope" value="Bacteria"/>
</dbReference>
<dbReference type="InterPro" id="IPR001173">
    <property type="entry name" value="Glyco_trans_2-like"/>
</dbReference>
<dbReference type="GO" id="GO:0016740">
    <property type="term" value="F:transferase activity"/>
    <property type="evidence" value="ECO:0007669"/>
    <property type="project" value="UniProtKB-KW"/>
</dbReference>
<evidence type="ECO:0000313" key="2">
    <source>
        <dbReference type="EMBL" id="ENY70020.1"/>
    </source>
</evidence>
<dbReference type="EMBL" id="AORH01000014">
    <property type="protein sequence ID" value="ENY70020.1"/>
    <property type="molecule type" value="Genomic_DNA"/>
</dbReference>
<protein>
    <submittedName>
        <fullName evidence="2">Glycosyltransferase</fullName>
    </submittedName>
</protein>
<organism evidence="2 3">
    <name type="scientific">Mycoplasmopsis bovigenitalium 51080</name>
    <dbReference type="NCBI Taxonomy" id="1188235"/>
    <lineage>
        <taxon>Bacteria</taxon>
        <taxon>Bacillati</taxon>
        <taxon>Mycoplasmatota</taxon>
        <taxon>Mycoplasmoidales</taxon>
        <taxon>Metamycoplasmataceae</taxon>
        <taxon>Mycoplasmopsis</taxon>
    </lineage>
</organism>
<evidence type="ECO:0000259" key="1">
    <source>
        <dbReference type="Pfam" id="PF00535"/>
    </source>
</evidence>
<keyword evidence="2" id="KW-0808">Transferase</keyword>
<gene>
    <name evidence="2" type="ORF">MBVG_2130</name>
</gene>
<name>N9TVB8_9BACT</name>
<dbReference type="Pfam" id="PF00535">
    <property type="entry name" value="Glycos_transf_2"/>
    <property type="match status" value="1"/>
</dbReference>
<keyword evidence="3" id="KW-1185">Reference proteome</keyword>
<reference evidence="2 3" key="1">
    <citation type="journal article" date="2013" name="Genome Announc.">
        <title>Draft Genome Sequences of Mycoplasma alkalescens, Mycoplasma arginini, and Mycoplasma bovigenitalium, Three Species with Equivocal Pathogenic Status for Cattle.</title>
        <authorList>
            <person name="Manso-Silvan L."/>
            <person name="Tardy F."/>
            <person name="Baranowski E."/>
            <person name="Barre A."/>
            <person name="Blanchard A."/>
            <person name="Breton M."/>
            <person name="Couture C."/>
            <person name="Citti C."/>
            <person name="Dordet-Frisoni E."/>
            <person name="Dupuy V."/>
            <person name="Gaurivaud P."/>
            <person name="Jacob D."/>
            <person name="Lemaitre C."/>
            <person name="Nikolski M."/>
            <person name="Nouvel L.X."/>
            <person name="Poumarat F."/>
            <person name="Thebault P."/>
            <person name="Theil S."/>
            <person name="Thiaucourt F."/>
            <person name="Sirand-Pugnet P."/>
        </authorList>
    </citation>
    <scope>NUCLEOTIDE SEQUENCE [LARGE SCALE GENOMIC DNA]</scope>
    <source>
        <strain evidence="2 3">51080</strain>
    </source>
</reference>
<feature type="domain" description="Glycosyltransferase 2-like" evidence="1">
    <location>
        <begin position="4"/>
        <end position="120"/>
    </location>
</feature>
<evidence type="ECO:0000313" key="3">
    <source>
        <dbReference type="Proteomes" id="UP000013220"/>
    </source>
</evidence>
<accession>N9TVB8</accession>
<dbReference type="SUPFAM" id="SSF53448">
    <property type="entry name" value="Nucleotide-diphospho-sugar transferases"/>
    <property type="match status" value="1"/>
</dbReference>
<dbReference type="RefSeq" id="WP_004419542.1">
    <property type="nucleotide sequence ID" value="NZ_AORH01000014.1"/>
</dbReference>
<sequence length="337" mass="40224">MKLTIIVPSITTWDQLRYVFKQLQEQNNQDFEIIFAITKASKKMHPLIQEISGFFGSRLKIIFNTKRKSIQSDVINAFRLVKNNYVYVLNSDAEIKENFVKKITSKLDENQPDILEFRPNLKGSIKWKPNPRIKSDELFKIKSNPEYVAYSFPFLFNKVFKKSLIDNFTKYRSKEINDSKFGIELLYILLINSTSYLYWNESMCKEFISSEIWFSPSNFISQFRAVETYLESHNIYLKHELDYAQIYFLHIVLAGFINTWDFGVFKIFSYLLKSKNIFSETRAQKFLADLHKYLSKIHTENRQFFNSNIYINKPTKEAEYLRWLPELKKFEPVYKSL</sequence>
<dbReference type="STRING" id="1188235.MBVG_2130"/>